<keyword evidence="3 9" id="KW-0479">Metal-binding</keyword>
<dbReference type="InterPro" id="IPR001765">
    <property type="entry name" value="Carbonic_anhydrase"/>
</dbReference>
<evidence type="ECO:0000256" key="5">
    <source>
        <dbReference type="ARBA" id="ARBA00023239"/>
    </source>
</evidence>
<feature type="binding site" evidence="9">
    <location>
        <position position="40"/>
    </location>
    <ligand>
        <name>Zn(2+)</name>
        <dbReference type="ChEBI" id="CHEBI:29105"/>
    </ligand>
</feature>
<feature type="binding site" evidence="9">
    <location>
        <position position="99"/>
    </location>
    <ligand>
        <name>Zn(2+)</name>
        <dbReference type="ChEBI" id="CHEBI:29105"/>
    </ligand>
</feature>
<gene>
    <name evidence="10" type="ORF">DZC52_10295</name>
</gene>
<evidence type="ECO:0000313" key="10">
    <source>
        <dbReference type="EMBL" id="RFF29977.1"/>
    </source>
</evidence>
<dbReference type="PROSITE" id="PS00704">
    <property type="entry name" value="PROK_CO2_ANHYDRASE_1"/>
    <property type="match status" value="1"/>
</dbReference>
<evidence type="ECO:0000256" key="2">
    <source>
        <dbReference type="ARBA" id="ARBA00012925"/>
    </source>
</evidence>
<evidence type="ECO:0000256" key="3">
    <source>
        <dbReference type="ARBA" id="ARBA00022723"/>
    </source>
</evidence>
<comment type="catalytic activity">
    <reaction evidence="7">
        <text>hydrogencarbonate + H(+) = CO2 + H2O</text>
        <dbReference type="Rhea" id="RHEA:10748"/>
        <dbReference type="ChEBI" id="CHEBI:15377"/>
        <dbReference type="ChEBI" id="CHEBI:15378"/>
        <dbReference type="ChEBI" id="CHEBI:16526"/>
        <dbReference type="ChEBI" id="CHEBI:17544"/>
        <dbReference type="EC" id="4.2.1.1"/>
    </reaction>
</comment>
<evidence type="ECO:0000256" key="7">
    <source>
        <dbReference type="ARBA" id="ARBA00048348"/>
    </source>
</evidence>
<dbReference type="AlphaFoldDB" id="A0A3E1K8G8"/>
<dbReference type="Pfam" id="PF00484">
    <property type="entry name" value="Pro_CA"/>
    <property type="match status" value="1"/>
</dbReference>
<accession>A0A3E1K8G8</accession>
<dbReference type="InterPro" id="IPR015892">
    <property type="entry name" value="Carbonic_anhydrase_CS"/>
</dbReference>
<dbReference type="SUPFAM" id="SSF53056">
    <property type="entry name" value="beta-carbonic anhydrase, cab"/>
    <property type="match status" value="1"/>
</dbReference>
<evidence type="ECO:0000256" key="4">
    <source>
        <dbReference type="ARBA" id="ARBA00022833"/>
    </source>
</evidence>
<feature type="binding site" evidence="9">
    <location>
        <position position="42"/>
    </location>
    <ligand>
        <name>Zn(2+)</name>
        <dbReference type="ChEBI" id="CHEBI:29105"/>
    </ligand>
</feature>
<dbReference type="InterPro" id="IPR036874">
    <property type="entry name" value="Carbonic_anhydrase_sf"/>
</dbReference>
<dbReference type="Gene3D" id="3.40.1050.10">
    <property type="entry name" value="Carbonic anhydrase"/>
    <property type="match status" value="1"/>
</dbReference>
<comment type="cofactor">
    <cofactor evidence="9">
        <name>Zn(2+)</name>
        <dbReference type="ChEBI" id="CHEBI:29105"/>
    </cofactor>
    <text evidence="9">Binds 1 zinc ion per subunit.</text>
</comment>
<dbReference type="GO" id="GO:0015976">
    <property type="term" value="P:carbon utilization"/>
    <property type="evidence" value="ECO:0007669"/>
    <property type="project" value="InterPro"/>
</dbReference>
<proteinExistence type="inferred from homology"/>
<organism evidence="10 11">
    <name type="scientific">Wenzhouxiangella sediminis</name>
    <dbReference type="NCBI Taxonomy" id="1792836"/>
    <lineage>
        <taxon>Bacteria</taxon>
        <taxon>Pseudomonadati</taxon>
        <taxon>Pseudomonadota</taxon>
        <taxon>Gammaproteobacteria</taxon>
        <taxon>Chromatiales</taxon>
        <taxon>Wenzhouxiangellaceae</taxon>
        <taxon>Wenzhouxiangella</taxon>
    </lineage>
</organism>
<dbReference type="PANTHER" id="PTHR11002">
    <property type="entry name" value="CARBONIC ANHYDRASE"/>
    <property type="match status" value="1"/>
</dbReference>
<evidence type="ECO:0000256" key="8">
    <source>
        <dbReference type="ARBA" id="ARBA00082533"/>
    </source>
</evidence>
<keyword evidence="5" id="KW-0456">Lyase</keyword>
<dbReference type="OrthoDB" id="9769739at2"/>
<evidence type="ECO:0000256" key="1">
    <source>
        <dbReference type="ARBA" id="ARBA00006217"/>
    </source>
</evidence>
<dbReference type="Proteomes" id="UP000260351">
    <property type="component" value="Unassembled WGS sequence"/>
</dbReference>
<feature type="binding site" evidence="9">
    <location>
        <position position="96"/>
    </location>
    <ligand>
        <name>Zn(2+)</name>
        <dbReference type="ChEBI" id="CHEBI:29105"/>
    </ligand>
</feature>
<dbReference type="PANTHER" id="PTHR11002:SF76">
    <property type="entry name" value="CARBONIC ANHYDRASE"/>
    <property type="match status" value="1"/>
</dbReference>
<dbReference type="EMBL" id="QUZK01000041">
    <property type="protein sequence ID" value="RFF29977.1"/>
    <property type="molecule type" value="Genomic_DNA"/>
</dbReference>
<comment type="similarity">
    <text evidence="1">Belongs to the beta-class carbonic anhydrase family.</text>
</comment>
<sequence>MPDHLIRGNRAWAEAILAECPDYFHRLAAVQKPDYFWIGCADSRVPANVITNRDPGEIFVHRNVANVVHPADLNFLSTLEFAVEVLGIGKIIVCGHYGCAGVKAASEDVVHGLADHWLEPIRRIARRKSEELDALGEGHARLDRLAELNVVDGVGRVAESPILQRAWQRGMHIEIHGLMYGLEDGLLKNLECSVGH</sequence>
<keyword evidence="11" id="KW-1185">Reference proteome</keyword>
<reference evidence="10 11" key="1">
    <citation type="submission" date="2018-08" db="EMBL/GenBank/DDBJ databases">
        <title>Wenzhouxiangella salilacus sp. nov., a novel bacterium isolated from a saline lake in Xinjiang Province, China.</title>
        <authorList>
            <person name="Han S."/>
        </authorList>
    </citation>
    <scope>NUCLEOTIDE SEQUENCE [LARGE SCALE GENOMIC DNA]</scope>
    <source>
        <strain evidence="10 11">XDB06</strain>
    </source>
</reference>
<dbReference type="FunFam" id="3.40.1050.10:FF:000001">
    <property type="entry name" value="Carbonic anhydrase"/>
    <property type="match status" value="1"/>
</dbReference>
<dbReference type="GO" id="GO:0004089">
    <property type="term" value="F:carbonate dehydratase activity"/>
    <property type="evidence" value="ECO:0007669"/>
    <property type="project" value="UniProtKB-EC"/>
</dbReference>
<dbReference type="GO" id="GO:0008270">
    <property type="term" value="F:zinc ion binding"/>
    <property type="evidence" value="ECO:0007669"/>
    <property type="project" value="InterPro"/>
</dbReference>
<dbReference type="CDD" id="cd00883">
    <property type="entry name" value="beta_CA_cladeA"/>
    <property type="match status" value="1"/>
</dbReference>
<evidence type="ECO:0000256" key="9">
    <source>
        <dbReference type="PIRSR" id="PIRSR601765-1"/>
    </source>
</evidence>
<evidence type="ECO:0000313" key="11">
    <source>
        <dbReference type="Proteomes" id="UP000260351"/>
    </source>
</evidence>
<evidence type="ECO:0000256" key="6">
    <source>
        <dbReference type="ARBA" id="ARBA00039351"/>
    </source>
</evidence>
<dbReference type="EC" id="4.2.1.1" evidence="2"/>
<protein>
    <recommendedName>
        <fullName evidence="6">Carbonic anhydrase 2</fullName>
        <ecNumber evidence="2">4.2.1.1</ecNumber>
    </recommendedName>
    <alternativeName>
        <fullName evidence="8">Carbonate dehydratase 2</fullName>
    </alternativeName>
</protein>
<comment type="caution">
    <text evidence="10">The sequence shown here is derived from an EMBL/GenBank/DDBJ whole genome shotgun (WGS) entry which is preliminary data.</text>
</comment>
<keyword evidence="4 9" id="KW-0862">Zinc</keyword>
<dbReference type="SMART" id="SM00947">
    <property type="entry name" value="Pro_CA"/>
    <property type="match status" value="1"/>
</dbReference>
<name>A0A3E1K8G8_9GAMM</name>